<dbReference type="OrthoDB" id="10248398at2759"/>
<keyword evidence="5" id="KW-1185">Reference proteome</keyword>
<evidence type="ECO:0000259" key="3">
    <source>
        <dbReference type="Pfam" id="PF21057"/>
    </source>
</evidence>
<dbReference type="Proteomes" id="UP000190274">
    <property type="component" value="Chromosome C"/>
</dbReference>
<sequence length="234" mass="25461">MFAAIASGNALQLSTEVPNSNGLQHTIVLTSTKPKSYSHISLFILPNVTFPPDFAGTVYFKLSPTEEFRLFGYVSIEKPSAIFKVRLPNVNGSGMSDPGDGLGEIDMEDDTSGETLSSGTLAEIIIGISIEPKNQAVAKLQEVKLQQTSGNNASSLVVTRPGQNTITSPGQLAKIYPLVTQQLAAKIVKHAHNYLTGFLDTQGNVPLKCFDNWWTKFRTRLEVDGQFLNEVTED</sequence>
<dbReference type="Pfam" id="PF21057">
    <property type="entry name" value="Hikeshi-like_C"/>
    <property type="match status" value="1"/>
</dbReference>
<evidence type="ECO:0000259" key="2">
    <source>
        <dbReference type="Pfam" id="PF05603"/>
    </source>
</evidence>
<feature type="domain" description="Hikeshi-like C-terminal" evidence="3">
    <location>
        <begin position="180"/>
        <end position="230"/>
    </location>
</feature>
<comment type="similarity">
    <text evidence="1">Belongs to the OPI10 family.</text>
</comment>
<gene>
    <name evidence="4" type="ORF">LADA_0C10418G</name>
</gene>
<dbReference type="InterPro" id="IPR008493">
    <property type="entry name" value="Hikeshi-like_N"/>
</dbReference>
<dbReference type="InterPro" id="IPR048364">
    <property type="entry name" value="Hikeshi-like_C"/>
</dbReference>
<dbReference type="GO" id="GO:0061608">
    <property type="term" value="F:nuclear import signal receptor activity"/>
    <property type="evidence" value="ECO:0007669"/>
    <property type="project" value="TreeGrafter"/>
</dbReference>
<dbReference type="Pfam" id="PF05603">
    <property type="entry name" value="Hikeshi-like_N"/>
    <property type="match status" value="1"/>
</dbReference>
<dbReference type="GO" id="GO:0006606">
    <property type="term" value="P:protein import into nucleus"/>
    <property type="evidence" value="ECO:0007669"/>
    <property type="project" value="TreeGrafter"/>
</dbReference>
<accession>A0A1G4J1J1</accession>
<organism evidence="4 5">
    <name type="scientific">Lachancea dasiensis</name>
    <dbReference type="NCBI Taxonomy" id="1072105"/>
    <lineage>
        <taxon>Eukaryota</taxon>
        <taxon>Fungi</taxon>
        <taxon>Dikarya</taxon>
        <taxon>Ascomycota</taxon>
        <taxon>Saccharomycotina</taxon>
        <taxon>Saccharomycetes</taxon>
        <taxon>Saccharomycetales</taxon>
        <taxon>Saccharomycetaceae</taxon>
        <taxon>Lachancea</taxon>
    </lineage>
</organism>
<dbReference type="STRING" id="1266660.A0A1G4J1J1"/>
<name>A0A1G4J1J1_9SACH</name>
<dbReference type="GO" id="GO:0005634">
    <property type="term" value="C:nucleus"/>
    <property type="evidence" value="ECO:0007669"/>
    <property type="project" value="TreeGrafter"/>
</dbReference>
<dbReference type="GO" id="GO:0005829">
    <property type="term" value="C:cytosol"/>
    <property type="evidence" value="ECO:0007669"/>
    <property type="project" value="TreeGrafter"/>
</dbReference>
<dbReference type="PANTHER" id="PTHR12925">
    <property type="entry name" value="HIKESHI FAMILY MEMBER"/>
    <property type="match status" value="1"/>
</dbReference>
<evidence type="ECO:0000313" key="5">
    <source>
        <dbReference type="Proteomes" id="UP000190274"/>
    </source>
</evidence>
<dbReference type="EMBL" id="LT598459">
    <property type="protein sequence ID" value="SCU83257.1"/>
    <property type="molecule type" value="Genomic_DNA"/>
</dbReference>
<dbReference type="AlphaFoldDB" id="A0A1G4J1J1"/>
<dbReference type="InterPro" id="IPR031318">
    <property type="entry name" value="OPI10"/>
</dbReference>
<proteinExistence type="inferred from homology"/>
<protein>
    <submittedName>
        <fullName evidence="4">LADA_0C10418g1_1</fullName>
    </submittedName>
</protein>
<feature type="domain" description="Hikeshi-like N-terminal" evidence="2">
    <location>
        <begin position="5"/>
        <end position="146"/>
    </location>
</feature>
<evidence type="ECO:0000256" key="1">
    <source>
        <dbReference type="ARBA" id="ARBA00006623"/>
    </source>
</evidence>
<evidence type="ECO:0000313" key="4">
    <source>
        <dbReference type="EMBL" id="SCU83257.1"/>
    </source>
</evidence>
<dbReference type="PANTHER" id="PTHR12925:SF0">
    <property type="entry name" value="PROTEIN HIKESHI"/>
    <property type="match status" value="1"/>
</dbReference>
<reference evidence="5" key="1">
    <citation type="submission" date="2016-03" db="EMBL/GenBank/DDBJ databases">
        <authorList>
            <person name="Devillers H."/>
        </authorList>
    </citation>
    <scope>NUCLEOTIDE SEQUENCE [LARGE SCALE GENOMIC DNA]</scope>
</reference>
<dbReference type="GO" id="GO:0006020">
    <property type="term" value="P:inositol metabolic process"/>
    <property type="evidence" value="ECO:0007669"/>
    <property type="project" value="EnsemblFungi"/>
</dbReference>